<gene>
    <name evidence="2" type="primary">ORF33</name>
</gene>
<reference evidence="2" key="1">
    <citation type="journal article" date="2021" name="Virus">
        <title>The discovery, distribution and diversity of DNA viruses associated with Drosophila melanogaster in Europe.</title>
        <authorList>
            <person name="Wallace M.A."/>
            <person name="Coffman K.A."/>
            <person name="Gilbert C."/>
            <person name="Ravindran S."/>
            <person name="Albery G.F."/>
            <person name="Abbott J."/>
            <person name="Argyridou E."/>
            <person name="Bellosta P."/>
            <person name="Betancourt A.J."/>
            <person name="Colinet H."/>
            <person name="Eric K."/>
            <person name="Glaser-Schmitt A."/>
            <person name="Grath S."/>
            <person name="Jelic M."/>
            <person name="Kankare M."/>
            <person name="Kozeretska I."/>
            <person name="Loeschcke V."/>
            <person name="Montchamp-Moreau C."/>
            <person name="Ometto L."/>
            <person name="Onder B.S."/>
            <person name="Orengo D.J."/>
            <person name="Parsch J."/>
            <person name="Pascual M."/>
            <person name="Patenkovic A."/>
            <person name="Puerma E."/>
            <person name="Ritchie M.G."/>
            <person name="Rota-Stabelli O."/>
            <person name="Schou M.F."/>
            <person name="Serga S.V."/>
            <person name="Stamenkovic-Radak M."/>
            <person name="Tanaskovic M."/>
            <person name="Veselinovic M.S."/>
            <person name="Vieira J."/>
            <person name="Vieira C.P."/>
            <person name="Kapun M."/>
            <person name="Flatt T."/>
            <person name="Gonzalez J."/>
            <person name="Staubach F."/>
            <person name="Obbard D.J."/>
        </authorList>
    </citation>
    <scope>NUCLEOTIDE SEQUENCE</scope>
    <source>
        <strain evidence="2">Filamentous_ES_Gim_15_30_pool</strain>
    </source>
</reference>
<dbReference type="InterPro" id="IPR003497">
    <property type="entry name" value="BRO_N_domain"/>
</dbReference>
<organism evidence="2">
    <name type="scientific">Drosophila-associated filamentous virus</name>
    <dbReference type="NCBI Taxonomy" id="2743186"/>
    <lineage>
        <taxon>Viruses</taxon>
    </lineage>
</organism>
<dbReference type="EMBL" id="MT496835">
    <property type="protein sequence ID" value="QKN22487.1"/>
    <property type="molecule type" value="Genomic_DNA"/>
</dbReference>
<proteinExistence type="predicted"/>
<dbReference type="PROSITE" id="PS51750">
    <property type="entry name" value="BRO_N"/>
    <property type="match status" value="1"/>
</dbReference>
<accession>A0A6M9U004</accession>
<dbReference type="Pfam" id="PF02498">
    <property type="entry name" value="Bro-N"/>
    <property type="match status" value="1"/>
</dbReference>
<name>A0A6M9U004_9VIRU</name>
<sequence length="151" mass="17933">MTLCEHYFSFKDSVYLFSTFYVDKDFVVDNNNDDALWFRAVDIAKILTYHNSTDESIYMDKSINGDYKMHWNILQNVFNHGNEKIKKPFLDQTVFINKSGLIQMFDKAPNDSLTNKLKGQILQSIEPYKKKSTLKRNFISLFDFFKKYKSF</sequence>
<protein>
    <recommendedName>
        <fullName evidence="1">Bro-N domain-containing protein</fullName>
    </recommendedName>
</protein>
<feature type="domain" description="Bro-N" evidence="1">
    <location>
        <begin position="11"/>
        <end position="133"/>
    </location>
</feature>
<evidence type="ECO:0000313" key="2">
    <source>
        <dbReference type="EMBL" id="QKN22487.1"/>
    </source>
</evidence>
<evidence type="ECO:0000259" key="1">
    <source>
        <dbReference type="PROSITE" id="PS51750"/>
    </source>
</evidence>